<keyword evidence="1" id="KW-1133">Transmembrane helix</keyword>
<evidence type="ECO:0000256" key="1">
    <source>
        <dbReference type="SAM" id="Phobius"/>
    </source>
</evidence>
<dbReference type="RefSeq" id="WP_073329790.1">
    <property type="nucleotide sequence ID" value="NZ_FQYO01000003.1"/>
</dbReference>
<name>A0A1M6ETF3_9RHOB</name>
<proteinExistence type="predicted"/>
<evidence type="ECO:0000313" key="2">
    <source>
        <dbReference type="EMBL" id="SHI88771.1"/>
    </source>
</evidence>
<keyword evidence="1" id="KW-0812">Transmembrane</keyword>
<accession>A0A1M6ETF3</accession>
<keyword evidence="1" id="KW-0472">Membrane</keyword>
<keyword evidence="3" id="KW-1185">Reference proteome</keyword>
<sequence length="123" mass="13511">MESRTYQQQADEIGEALKAKLRLRGRDLDRQAARARRALSRRLRADIRTLSEAAAMEGHPKLSRRIDAARVAAAHARLSAHLGGVDPRARARAAMLDVAAAIALAVLLAGILIVWWLWSTGRV</sequence>
<dbReference type="Proteomes" id="UP000184292">
    <property type="component" value="Unassembled WGS sequence"/>
</dbReference>
<protein>
    <submittedName>
        <fullName evidence="2">Uncharacterized protein</fullName>
    </submittedName>
</protein>
<gene>
    <name evidence="2" type="ORF">SAMN05444417_2166</name>
</gene>
<dbReference type="AlphaFoldDB" id="A0A1M6ETF3"/>
<reference evidence="2 3" key="1">
    <citation type="submission" date="2016-11" db="EMBL/GenBank/DDBJ databases">
        <authorList>
            <person name="Jaros S."/>
            <person name="Januszkiewicz K."/>
            <person name="Wedrychowicz H."/>
        </authorList>
    </citation>
    <scope>NUCLEOTIDE SEQUENCE [LARGE SCALE GENOMIC DNA]</scope>
    <source>
        <strain evidence="2 3">DSM 100565</strain>
    </source>
</reference>
<organism evidence="2 3">
    <name type="scientific">Wenxinia saemankumensis</name>
    <dbReference type="NCBI Taxonomy" id="1447782"/>
    <lineage>
        <taxon>Bacteria</taxon>
        <taxon>Pseudomonadati</taxon>
        <taxon>Pseudomonadota</taxon>
        <taxon>Alphaproteobacteria</taxon>
        <taxon>Rhodobacterales</taxon>
        <taxon>Roseobacteraceae</taxon>
        <taxon>Wenxinia</taxon>
    </lineage>
</organism>
<dbReference type="EMBL" id="FQYO01000003">
    <property type="protein sequence ID" value="SHI88771.1"/>
    <property type="molecule type" value="Genomic_DNA"/>
</dbReference>
<dbReference type="STRING" id="1447782.SAMN05444417_2166"/>
<feature type="transmembrane region" description="Helical" evidence="1">
    <location>
        <begin position="98"/>
        <end position="118"/>
    </location>
</feature>
<evidence type="ECO:0000313" key="3">
    <source>
        <dbReference type="Proteomes" id="UP000184292"/>
    </source>
</evidence>